<evidence type="ECO:0000256" key="1">
    <source>
        <dbReference type="ARBA" id="ARBA00008857"/>
    </source>
</evidence>
<evidence type="ECO:0000313" key="9">
    <source>
        <dbReference type="EMBL" id="QOY52617.1"/>
    </source>
</evidence>
<dbReference type="InterPro" id="IPR011010">
    <property type="entry name" value="DNA_brk_join_enz"/>
</dbReference>
<name>A0A7S7RMT4_9BACT</name>
<evidence type="ECO:0000256" key="4">
    <source>
        <dbReference type="ARBA" id="ARBA00023172"/>
    </source>
</evidence>
<protein>
    <submittedName>
        <fullName evidence="9">Site-specific integrase</fullName>
    </submittedName>
</protein>
<dbReference type="GO" id="GO:0006310">
    <property type="term" value="P:DNA recombination"/>
    <property type="evidence" value="ECO:0007669"/>
    <property type="project" value="UniProtKB-KW"/>
</dbReference>
<reference evidence="9 10" key="1">
    <citation type="submission" date="2020-05" db="EMBL/GenBank/DDBJ databases">
        <title>Sulfurimonas marisnigri, sp. nov., and Sulfurimonas baltica, sp. nov., manganese oxide reducing chemolithoautotrophs of the class Epsilonproteobacteria isolated from the pelagic redoxclines of the Black and Baltic Seas and emended description of the genus Sulfurimonas.</title>
        <authorList>
            <person name="Henkel J.V."/>
            <person name="Laudan C."/>
            <person name="Werner J."/>
            <person name="Neu T."/>
            <person name="Plewe S."/>
            <person name="Sproer C."/>
            <person name="Bunk B."/>
            <person name="Schulz-Vogt H.N."/>
        </authorList>
    </citation>
    <scope>NUCLEOTIDE SEQUENCE [LARGE SCALE GENOMIC DNA]</scope>
    <source>
        <strain evidence="9 10">GD2</strain>
    </source>
</reference>
<dbReference type="Pfam" id="PF13102">
    <property type="entry name" value="Phage_int_SAM_5"/>
    <property type="match status" value="1"/>
</dbReference>
<keyword evidence="2" id="KW-0229">DNA integration</keyword>
<dbReference type="SUPFAM" id="SSF56349">
    <property type="entry name" value="DNA breaking-rejoining enzymes"/>
    <property type="match status" value="1"/>
</dbReference>
<dbReference type="PANTHER" id="PTHR30629:SF2">
    <property type="entry name" value="PROPHAGE INTEGRASE INTS-RELATED"/>
    <property type="match status" value="1"/>
</dbReference>
<dbReference type="AlphaFoldDB" id="A0A7S7RMT4"/>
<dbReference type="InterPro" id="IPR025269">
    <property type="entry name" value="SAM-like_dom"/>
</dbReference>
<dbReference type="GO" id="GO:0015074">
    <property type="term" value="P:DNA integration"/>
    <property type="evidence" value="ECO:0007669"/>
    <property type="project" value="UniProtKB-KW"/>
</dbReference>
<dbReference type="PROSITE" id="PS51900">
    <property type="entry name" value="CB"/>
    <property type="match status" value="1"/>
</dbReference>
<dbReference type="Proteomes" id="UP000593994">
    <property type="component" value="Chromosome"/>
</dbReference>
<evidence type="ECO:0000313" key="10">
    <source>
        <dbReference type="Proteomes" id="UP000593994"/>
    </source>
</evidence>
<dbReference type="PROSITE" id="PS51898">
    <property type="entry name" value="TYR_RECOMBINASE"/>
    <property type="match status" value="1"/>
</dbReference>
<evidence type="ECO:0000259" key="8">
    <source>
        <dbReference type="PROSITE" id="PS51900"/>
    </source>
</evidence>
<dbReference type="Pfam" id="PF00589">
    <property type="entry name" value="Phage_integrase"/>
    <property type="match status" value="1"/>
</dbReference>
<dbReference type="InterPro" id="IPR013762">
    <property type="entry name" value="Integrase-like_cat_sf"/>
</dbReference>
<evidence type="ECO:0000256" key="6">
    <source>
        <dbReference type="SAM" id="MobiDB-lite"/>
    </source>
</evidence>
<accession>A0A7S7RMT4</accession>
<gene>
    <name evidence="9" type="ORF">HUE88_02715</name>
</gene>
<organism evidence="9 10">
    <name type="scientific">Candidatus Sulfurimonas baltica</name>
    <dbReference type="NCBI Taxonomy" id="2740404"/>
    <lineage>
        <taxon>Bacteria</taxon>
        <taxon>Pseudomonadati</taxon>
        <taxon>Campylobacterota</taxon>
        <taxon>Epsilonproteobacteria</taxon>
        <taxon>Campylobacterales</taxon>
        <taxon>Sulfurimonadaceae</taxon>
        <taxon>Sulfurimonas</taxon>
    </lineage>
</organism>
<dbReference type="RefSeq" id="WP_194370831.1">
    <property type="nucleotide sequence ID" value="NZ_CP054492.1"/>
</dbReference>
<dbReference type="Gene3D" id="1.10.443.10">
    <property type="entry name" value="Intergrase catalytic core"/>
    <property type="match status" value="1"/>
</dbReference>
<proteinExistence type="inferred from homology"/>
<sequence>MMGFRKLKGKKYNSIYEYFKDSDKDKRTIAYYIQYRDIDNNPKKIKCDARNKDEALKILNDKKAEIAKDRIAIQKDASLLHQKVMNNNLTLEDVAKLYFPTKTAKTVDMISSGFYSHINPTLGSLKISKIKTDDIKKLSEELKKKPAKRGAQSKAKSDASPLNPRTVKKQISNLRALFNWAIKEGYVDKNPVVIKDIIKVDNNEPGRVMSDDELEKLWNLDEFILKPRLLLFLKACYHTGARPSAVMDIRVKHINFDKGIVHIKAMKQGKPYEARVSKELLDVLKSWISEHELVHDNFIFYPLQLYKKATTDKERIAIKNRSTRYQGYAELLRKIFDIHFNQNIGPYDLAYRVTVYTMRRTAATNVYKRLGIVHAKRFLNHTEIDTTMKYLNIDDDMELVDYGL</sequence>
<dbReference type="GO" id="GO:0003677">
    <property type="term" value="F:DNA binding"/>
    <property type="evidence" value="ECO:0007669"/>
    <property type="project" value="UniProtKB-UniRule"/>
</dbReference>
<keyword evidence="4" id="KW-0233">DNA recombination</keyword>
<feature type="region of interest" description="Disordered" evidence="6">
    <location>
        <begin position="141"/>
        <end position="164"/>
    </location>
</feature>
<dbReference type="PANTHER" id="PTHR30629">
    <property type="entry name" value="PROPHAGE INTEGRASE"/>
    <property type="match status" value="1"/>
</dbReference>
<dbReference type="KEGG" id="sbal:HUE88_02715"/>
<dbReference type="EMBL" id="CP054492">
    <property type="protein sequence ID" value="QOY52617.1"/>
    <property type="molecule type" value="Genomic_DNA"/>
</dbReference>
<feature type="domain" description="Tyr recombinase" evidence="7">
    <location>
        <begin position="204"/>
        <end position="403"/>
    </location>
</feature>
<evidence type="ECO:0000256" key="2">
    <source>
        <dbReference type="ARBA" id="ARBA00022908"/>
    </source>
</evidence>
<evidence type="ECO:0000256" key="3">
    <source>
        <dbReference type="ARBA" id="ARBA00023125"/>
    </source>
</evidence>
<keyword evidence="10" id="KW-1185">Reference proteome</keyword>
<evidence type="ECO:0000259" key="7">
    <source>
        <dbReference type="PROSITE" id="PS51898"/>
    </source>
</evidence>
<dbReference type="Gene3D" id="1.10.150.130">
    <property type="match status" value="1"/>
</dbReference>
<dbReference type="InterPro" id="IPR050808">
    <property type="entry name" value="Phage_Integrase"/>
</dbReference>
<evidence type="ECO:0000256" key="5">
    <source>
        <dbReference type="PROSITE-ProRule" id="PRU01248"/>
    </source>
</evidence>
<comment type="similarity">
    <text evidence="1">Belongs to the 'phage' integrase family.</text>
</comment>
<dbReference type="InterPro" id="IPR010998">
    <property type="entry name" value="Integrase_recombinase_N"/>
</dbReference>
<dbReference type="InterPro" id="IPR044068">
    <property type="entry name" value="CB"/>
</dbReference>
<dbReference type="CDD" id="cd00397">
    <property type="entry name" value="DNA_BRE_C"/>
    <property type="match status" value="1"/>
</dbReference>
<dbReference type="InterPro" id="IPR002104">
    <property type="entry name" value="Integrase_catalytic"/>
</dbReference>
<keyword evidence="3 5" id="KW-0238">DNA-binding</keyword>
<feature type="domain" description="Core-binding (CB)" evidence="8">
    <location>
        <begin position="89"/>
        <end position="182"/>
    </location>
</feature>